<name>A0A0K9XAY5_9ACTN</name>
<reference evidence="3" key="1">
    <citation type="submission" date="2015-07" db="EMBL/GenBank/DDBJ databases">
        <title>Draft genome sequence of Streptomyces sp. CMAA 1322, a bacterium isolated from Caatinga biome, from dry forest semiarid of Brazil.</title>
        <authorList>
            <person name="Santos S.N."/>
            <person name="Gacesa R."/>
            <person name="Taketani R.G."/>
            <person name="Long P.F."/>
            <person name="Melo I.S."/>
        </authorList>
    </citation>
    <scope>NUCLEOTIDE SEQUENCE [LARGE SCALE GENOMIC DNA]</scope>
    <source>
        <strain evidence="3">CMAA 1322</strain>
    </source>
</reference>
<feature type="region of interest" description="Disordered" evidence="1">
    <location>
        <begin position="182"/>
        <end position="217"/>
    </location>
</feature>
<evidence type="ECO:0000313" key="3">
    <source>
        <dbReference type="Proteomes" id="UP000037288"/>
    </source>
</evidence>
<feature type="region of interest" description="Disordered" evidence="1">
    <location>
        <begin position="1"/>
        <end position="59"/>
    </location>
</feature>
<sequence length="217" mass="22797">MLRRVTRLPTGKPAKSTTASQRSPGARPTASSRRGAPSRPPSLPTWTNQPPPAAPAGLQTQVVAAGVGGVEETEAVTDGGHLQHGPRRAVDELDVAQHPVGEALVATDGVAEGAVLLERPVAQHQRDVPVAAREREPVLLVVADEEEAGRPAPHLRGAEVHAVVVVPERRRPLRQRIHVTAAAHGRPAGAGARHAGVRRAYGLTRPPPTPRRAARGT</sequence>
<organism evidence="2 3">
    <name type="scientific">Streptomyces caatingaensis</name>
    <dbReference type="NCBI Taxonomy" id="1678637"/>
    <lineage>
        <taxon>Bacteria</taxon>
        <taxon>Bacillati</taxon>
        <taxon>Actinomycetota</taxon>
        <taxon>Actinomycetes</taxon>
        <taxon>Kitasatosporales</taxon>
        <taxon>Streptomycetaceae</taxon>
        <taxon>Streptomyces</taxon>
    </lineage>
</organism>
<comment type="caution">
    <text evidence="2">The sequence shown here is derived from an EMBL/GenBank/DDBJ whole genome shotgun (WGS) entry which is preliminary data.</text>
</comment>
<keyword evidence="3" id="KW-1185">Reference proteome</keyword>
<gene>
    <name evidence="2" type="ORF">AC230_21840</name>
</gene>
<protein>
    <submittedName>
        <fullName evidence="2">Uncharacterized protein</fullName>
    </submittedName>
</protein>
<feature type="compositionally biased region" description="Pro residues" evidence="1">
    <location>
        <begin position="38"/>
        <end position="54"/>
    </location>
</feature>
<evidence type="ECO:0000256" key="1">
    <source>
        <dbReference type="SAM" id="MobiDB-lite"/>
    </source>
</evidence>
<dbReference type="EMBL" id="LFXA01000014">
    <property type="protein sequence ID" value="KNB50580.1"/>
    <property type="molecule type" value="Genomic_DNA"/>
</dbReference>
<accession>A0A0K9XAY5</accession>
<feature type="compositionally biased region" description="Low complexity" evidence="1">
    <location>
        <begin position="25"/>
        <end position="37"/>
    </location>
</feature>
<dbReference type="PATRIC" id="fig|1678637.3.peg.4682"/>
<proteinExistence type="predicted"/>
<evidence type="ECO:0000313" key="2">
    <source>
        <dbReference type="EMBL" id="KNB50580.1"/>
    </source>
</evidence>
<dbReference type="Proteomes" id="UP000037288">
    <property type="component" value="Unassembled WGS sequence"/>
</dbReference>
<feature type="compositionally biased region" description="Low complexity" evidence="1">
    <location>
        <begin position="182"/>
        <end position="200"/>
    </location>
</feature>
<dbReference type="AlphaFoldDB" id="A0A0K9XAY5"/>